<dbReference type="Pfam" id="PF13412">
    <property type="entry name" value="HTH_24"/>
    <property type="match status" value="1"/>
</dbReference>
<dbReference type="CDD" id="cd00090">
    <property type="entry name" value="HTH_ARSR"/>
    <property type="match status" value="1"/>
</dbReference>
<keyword evidence="3" id="KW-0804">Transcription</keyword>
<dbReference type="GO" id="GO:0043565">
    <property type="term" value="F:sequence-specific DNA binding"/>
    <property type="evidence" value="ECO:0007669"/>
    <property type="project" value="InterPro"/>
</dbReference>
<reference evidence="5 6" key="1">
    <citation type="submission" date="2018-04" db="EMBL/GenBank/DDBJ databases">
        <title>Sphingobacterium cortibacter sp. nov.</title>
        <authorList>
            <person name="Li Y."/>
        </authorList>
    </citation>
    <scope>NUCLEOTIDE SEQUENCE [LARGE SCALE GENOMIC DNA]</scope>
    <source>
        <strain evidence="5 6">2c-3</strain>
    </source>
</reference>
<feature type="domain" description="HTH asnC-type" evidence="4">
    <location>
        <begin position="5"/>
        <end position="66"/>
    </location>
</feature>
<keyword evidence="2" id="KW-0238">DNA-binding</keyword>
<dbReference type="GO" id="GO:0006355">
    <property type="term" value="P:regulation of DNA-templated transcription"/>
    <property type="evidence" value="ECO:0007669"/>
    <property type="project" value="UniProtKB-ARBA"/>
</dbReference>
<dbReference type="InterPro" id="IPR036388">
    <property type="entry name" value="WH-like_DNA-bd_sf"/>
</dbReference>
<evidence type="ECO:0000256" key="2">
    <source>
        <dbReference type="ARBA" id="ARBA00023125"/>
    </source>
</evidence>
<evidence type="ECO:0000259" key="4">
    <source>
        <dbReference type="PROSITE" id="PS50956"/>
    </source>
</evidence>
<dbReference type="InterPro" id="IPR019885">
    <property type="entry name" value="Tscrpt_reg_HTH_AsnC-type_CS"/>
</dbReference>
<dbReference type="Gene3D" id="1.10.10.10">
    <property type="entry name" value="Winged helix-like DNA-binding domain superfamily/Winged helix DNA-binding domain"/>
    <property type="match status" value="1"/>
</dbReference>
<sequence>MPYQPDKTDLKILKLLQENGRITNLQLATSIGLSPAPTLERVRKLENSGFIKSYHAFVDEEKLGLGIKSFIQISLDFHTQDAIPKFVDAVLQIPEVTECHHVTGNCDFILKVYVRDIKAYEGVIMEKITKIPYVKTFQTMVIMSTSKKQPIVPLQY</sequence>
<keyword evidence="6" id="KW-1185">Reference proteome</keyword>
<dbReference type="Proteomes" id="UP000245627">
    <property type="component" value="Unassembled WGS sequence"/>
</dbReference>
<evidence type="ECO:0000313" key="6">
    <source>
        <dbReference type="Proteomes" id="UP000245627"/>
    </source>
</evidence>
<dbReference type="SUPFAM" id="SSF46785">
    <property type="entry name" value="Winged helix' DNA-binding domain"/>
    <property type="match status" value="1"/>
</dbReference>
<evidence type="ECO:0000256" key="3">
    <source>
        <dbReference type="ARBA" id="ARBA00023163"/>
    </source>
</evidence>
<dbReference type="GO" id="GO:0005829">
    <property type="term" value="C:cytosol"/>
    <property type="evidence" value="ECO:0007669"/>
    <property type="project" value="TreeGrafter"/>
</dbReference>
<dbReference type="PROSITE" id="PS00519">
    <property type="entry name" value="HTH_ASNC_1"/>
    <property type="match status" value="1"/>
</dbReference>
<dbReference type="SUPFAM" id="SSF54909">
    <property type="entry name" value="Dimeric alpha+beta barrel"/>
    <property type="match status" value="1"/>
</dbReference>
<dbReference type="PROSITE" id="PS50956">
    <property type="entry name" value="HTH_ASNC_2"/>
    <property type="match status" value="1"/>
</dbReference>
<name>A0A2T8HKQ1_9SPHI</name>
<dbReference type="InterPro" id="IPR011008">
    <property type="entry name" value="Dimeric_a/b-barrel"/>
</dbReference>
<evidence type="ECO:0000256" key="1">
    <source>
        <dbReference type="ARBA" id="ARBA00023015"/>
    </source>
</evidence>
<protein>
    <submittedName>
        <fullName evidence="5">AsnC family transcriptional regulator</fullName>
    </submittedName>
</protein>
<dbReference type="InterPro" id="IPR019888">
    <property type="entry name" value="Tscrpt_reg_AsnC-like"/>
</dbReference>
<gene>
    <name evidence="5" type="ORF">DC487_08575</name>
</gene>
<dbReference type="InterPro" id="IPR011991">
    <property type="entry name" value="ArsR-like_HTH"/>
</dbReference>
<dbReference type="GO" id="GO:0043200">
    <property type="term" value="P:response to amino acid"/>
    <property type="evidence" value="ECO:0007669"/>
    <property type="project" value="TreeGrafter"/>
</dbReference>
<dbReference type="PRINTS" id="PR00033">
    <property type="entry name" value="HTHASNC"/>
</dbReference>
<dbReference type="InterPro" id="IPR019887">
    <property type="entry name" value="Tscrpt_reg_AsnC/Lrp_C"/>
</dbReference>
<dbReference type="PANTHER" id="PTHR30154:SF34">
    <property type="entry name" value="TRANSCRIPTIONAL REGULATOR AZLB"/>
    <property type="match status" value="1"/>
</dbReference>
<dbReference type="AlphaFoldDB" id="A0A2T8HKQ1"/>
<dbReference type="EMBL" id="QDKG01000002">
    <property type="protein sequence ID" value="PVH25963.1"/>
    <property type="molecule type" value="Genomic_DNA"/>
</dbReference>
<comment type="caution">
    <text evidence="5">The sequence shown here is derived from an EMBL/GenBank/DDBJ whole genome shotgun (WGS) entry which is preliminary data.</text>
</comment>
<evidence type="ECO:0000313" key="5">
    <source>
        <dbReference type="EMBL" id="PVH25963.1"/>
    </source>
</evidence>
<keyword evidence="1" id="KW-0805">Transcription regulation</keyword>
<dbReference type="InterPro" id="IPR000485">
    <property type="entry name" value="AsnC-type_HTH_dom"/>
</dbReference>
<dbReference type="SMART" id="SM00344">
    <property type="entry name" value="HTH_ASNC"/>
    <property type="match status" value="1"/>
</dbReference>
<dbReference type="RefSeq" id="WP_116775608.1">
    <property type="nucleotide sequence ID" value="NZ_QDKG01000002.1"/>
</dbReference>
<dbReference type="OrthoDB" id="9800326at2"/>
<proteinExistence type="predicted"/>
<dbReference type="InterPro" id="IPR036390">
    <property type="entry name" value="WH_DNA-bd_sf"/>
</dbReference>
<accession>A0A2T8HKQ1</accession>
<organism evidence="5 6">
    <name type="scientific">Sphingobacterium corticibacter</name>
    <dbReference type="NCBI Taxonomy" id="2171749"/>
    <lineage>
        <taxon>Bacteria</taxon>
        <taxon>Pseudomonadati</taxon>
        <taxon>Bacteroidota</taxon>
        <taxon>Sphingobacteriia</taxon>
        <taxon>Sphingobacteriales</taxon>
        <taxon>Sphingobacteriaceae</taxon>
        <taxon>Sphingobacterium</taxon>
    </lineage>
</organism>
<dbReference type="Pfam" id="PF01037">
    <property type="entry name" value="AsnC_trans_reg"/>
    <property type="match status" value="1"/>
</dbReference>
<dbReference type="Gene3D" id="3.30.70.920">
    <property type="match status" value="1"/>
</dbReference>
<dbReference type="PANTHER" id="PTHR30154">
    <property type="entry name" value="LEUCINE-RESPONSIVE REGULATORY PROTEIN"/>
    <property type="match status" value="1"/>
</dbReference>